<gene>
    <name evidence="2" type="ORF">CIPAW_14G039600</name>
</gene>
<keyword evidence="3" id="KW-1185">Reference proteome</keyword>
<feature type="domain" description="Reverse transcriptase zinc-binding" evidence="1">
    <location>
        <begin position="205"/>
        <end position="300"/>
    </location>
</feature>
<organism evidence="2 3">
    <name type="scientific">Carya illinoinensis</name>
    <name type="common">Pecan</name>
    <dbReference type="NCBI Taxonomy" id="32201"/>
    <lineage>
        <taxon>Eukaryota</taxon>
        <taxon>Viridiplantae</taxon>
        <taxon>Streptophyta</taxon>
        <taxon>Embryophyta</taxon>
        <taxon>Tracheophyta</taxon>
        <taxon>Spermatophyta</taxon>
        <taxon>Magnoliopsida</taxon>
        <taxon>eudicotyledons</taxon>
        <taxon>Gunneridae</taxon>
        <taxon>Pentapetalae</taxon>
        <taxon>rosids</taxon>
        <taxon>fabids</taxon>
        <taxon>Fagales</taxon>
        <taxon>Juglandaceae</taxon>
        <taxon>Carya</taxon>
    </lineage>
</organism>
<dbReference type="Proteomes" id="UP000811609">
    <property type="component" value="Chromosome 14"/>
</dbReference>
<dbReference type="PANTHER" id="PTHR33116">
    <property type="entry name" value="REVERSE TRANSCRIPTASE ZINC-BINDING DOMAIN-CONTAINING PROTEIN-RELATED-RELATED"/>
    <property type="match status" value="1"/>
</dbReference>
<dbReference type="Pfam" id="PF13966">
    <property type="entry name" value="zf-RVT"/>
    <property type="match status" value="1"/>
</dbReference>
<dbReference type="InterPro" id="IPR026960">
    <property type="entry name" value="RVT-Znf"/>
</dbReference>
<dbReference type="EMBL" id="CM031822">
    <property type="protein sequence ID" value="KAG6628833.1"/>
    <property type="molecule type" value="Genomic_DNA"/>
</dbReference>
<dbReference type="AlphaFoldDB" id="A0A8T1NIT9"/>
<evidence type="ECO:0000259" key="1">
    <source>
        <dbReference type="Pfam" id="PF13966"/>
    </source>
</evidence>
<sequence length="432" mass="50404">MLPRRICKEISSLMARFWWGYKEKDNKIQWRSWDKLGDSKRDGGLGFRDLECFNQVMLAKQCWRMLNSPSLMVAKIMKEKYFRGADLNDAKLGNNPLYIWRSLWSAIELVKEGTLWRVGNGRKISIWHHKWLPCPSSYKVQSPQTSLPHDAKVSLLIDVGNGYWKRDLISESFNKMDAEQICKLPISRLDVEDKMVWEPTKNGRFSVKSAYFLGKERIRRKRGEGSGKDKVEEMWKQIWNLDVQGVVKLFLWKVGQELLPIKENLHRRKVSASNMCPICERRVETAVHMIWGCSAASDVWAMDESPVRKWCNAEWGFAELWASMFQKLRIEDVELMAYTMMRLWLRRNLLVFENKFDAPENVFKAAKLAMSEFKEANLIKQRCLGARAVRREAVKWEKPEVGMVKVNWDTAVDANNGRVGLGVVVRDDQGKF</sequence>
<name>A0A8T1NIT9_CARIL</name>
<evidence type="ECO:0000313" key="2">
    <source>
        <dbReference type="EMBL" id="KAG6628833.1"/>
    </source>
</evidence>
<protein>
    <recommendedName>
        <fullName evidence="1">Reverse transcriptase zinc-binding domain-containing protein</fullName>
    </recommendedName>
</protein>
<reference evidence="2" key="1">
    <citation type="submission" date="2020-12" db="EMBL/GenBank/DDBJ databases">
        <title>WGS assembly of Carya illinoinensis cv. Pawnee.</title>
        <authorList>
            <person name="Platts A."/>
            <person name="Shu S."/>
            <person name="Wright S."/>
            <person name="Barry K."/>
            <person name="Edger P."/>
            <person name="Pires J.C."/>
            <person name="Schmutz J."/>
        </authorList>
    </citation>
    <scope>NUCLEOTIDE SEQUENCE</scope>
    <source>
        <tissue evidence="2">Leaf</tissue>
    </source>
</reference>
<dbReference type="PANTHER" id="PTHR33116:SF86">
    <property type="entry name" value="REVERSE TRANSCRIPTASE DOMAIN-CONTAINING PROTEIN"/>
    <property type="match status" value="1"/>
</dbReference>
<proteinExistence type="predicted"/>
<comment type="caution">
    <text evidence="2">The sequence shown here is derived from an EMBL/GenBank/DDBJ whole genome shotgun (WGS) entry which is preliminary data.</text>
</comment>
<evidence type="ECO:0000313" key="3">
    <source>
        <dbReference type="Proteomes" id="UP000811609"/>
    </source>
</evidence>
<accession>A0A8T1NIT9</accession>